<comment type="similarity">
    <text evidence="1">Belongs to the PUR DNA-binding protein family.</text>
</comment>
<evidence type="ECO:0000313" key="5">
    <source>
        <dbReference type="Proteomes" id="UP000823637"/>
    </source>
</evidence>
<reference evidence="4" key="1">
    <citation type="submission" date="2020-10" db="EMBL/GenBank/DDBJ databases">
        <authorList>
            <person name="Gilroy R."/>
        </authorList>
    </citation>
    <scope>NUCLEOTIDE SEQUENCE</scope>
    <source>
        <strain evidence="4">D3-1215</strain>
    </source>
</reference>
<reference evidence="4" key="2">
    <citation type="journal article" date="2021" name="PeerJ">
        <title>Extensive microbial diversity within the chicken gut microbiome revealed by metagenomics and culture.</title>
        <authorList>
            <person name="Gilroy R."/>
            <person name="Ravi A."/>
            <person name="Getino M."/>
            <person name="Pursley I."/>
            <person name="Horton D.L."/>
            <person name="Alikhan N.F."/>
            <person name="Baker D."/>
            <person name="Gharbi K."/>
            <person name="Hall N."/>
            <person name="Watson M."/>
            <person name="Adriaenssens E.M."/>
            <person name="Foster-Nyarko E."/>
            <person name="Jarju S."/>
            <person name="Secka A."/>
            <person name="Antonio M."/>
            <person name="Oren A."/>
            <person name="Chaudhuri R.R."/>
            <person name="La Ragione R."/>
            <person name="Hildebrand F."/>
            <person name="Pallen M.J."/>
        </authorList>
    </citation>
    <scope>NUCLEOTIDE SEQUENCE</scope>
    <source>
        <strain evidence="4">D3-1215</strain>
    </source>
</reference>
<feature type="region of interest" description="Disordered" evidence="3">
    <location>
        <begin position="99"/>
        <end position="123"/>
    </location>
</feature>
<evidence type="ECO:0000256" key="1">
    <source>
        <dbReference type="ARBA" id="ARBA00009251"/>
    </source>
</evidence>
<dbReference type="GO" id="GO:0000977">
    <property type="term" value="F:RNA polymerase II transcription regulatory region sequence-specific DNA binding"/>
    <property type="evidence" value="ECO:0007669"/>
    <property type="project" value="InterPro"/>
</dbReference>
<keyword evidence="2" id="KW-0238">DNA-binding</keyword>
<dbReference type="InterPro" id="IPR006628">
    <property type="entry name" value="PUR-bd_fam"/>
</dbReference>
<dbReference type="EMBL" id="JADIMR010000003">
    <property type="protein sequence ID" value="MBO8446147.1"/>
    <property type="molecule type" value="Genomic_DNA"/>
</dbReference>
<dbReference type="SMART" id="SM00712">
    <property type="entry name" value="PUR"/>
    <property type="match status" value="1"/>
</dbReference>
<dbReference type="Pfam" id="PF11680">
    <property type="entry name" value="DUF3276"/>
    <property type="match status" value="1"/>
</dbReference>
<dbReference type="AlphaFoldDB" id="A0A9D9HDW9"/>
<name>A0A9D9HDW9_9BACT</name>
<dbReference type="GO" id="GO:0032422">
    <property type="term" value="F:purine-rich negative regulatory element binding"/>
    <property type="evidence" value="ECO:0007669"/>
    <property type="project" value="InterPro"/>
</dbReference>
<dbReference type="Gene3D" id="3.10.450.700">
    <property type="match status" value="1"/>
</dbReference>
<protein>
    <submittedName>
        <fullName evidence="4">DUF3276 family protein</fullName>
    </submittedName>
</protein>
<comment type="caution">
    <text evidence="4">The sequence shown here is derived from an EMBL/GenBank/DDBJ whole genome shotgun (WGS) entry which is preliminary data.</text>
</comment>
<sequence length="123" mass="14820">MFNLFGKPSRDERKPRYEEREEKEIVFSKVVKAGKRVYYLDVKKDRRDDLFLSITESKRKNLEDGQFVYEKHKIFLYKEDFDKFEEAMTEVLDYMRKNGLPVEPRPSVQEQQVDETATPEAEE</sequence>
<evidence type="ECO:0000313" key="4">
    <source>
        <dbReference type="EMBL" id="MBO8446147.1"/>
    </source>
</evidence>
<evidence type="ECO:0000256" key="3">
    <source>
        <dbReference type="SAM" id="MobiDB-lite"/>
    </source>
</evidence>
<evidence type="ECO:0000256" key="2">
    <source>
        <dbReference type="ARBA" id="ARBA00023125"/>
    </source>
</evidence>
<organism evidence="4 5">
    <name type="scientific">Candidatus Enterocola intestinipullorum</name>
    <dbReference type="NCBI Taxonomy" id="2840783"/>
    <lineage>
        <taxon>Bacteria</taxon>
        <taxon>Pseudomonadati</taxon>
        <taxon>Bacteroidota</taxon>
        <taxon>Bacteroidia</taxon>
        <taxon>Bacteroidales</taxon>
        <taxon>Candidatus Enterocola</taxon>
    </lineage>
</organism>
<dbReference type="Proteomes" id="UP000823637">
    <property type="component" value="Unassembled WGS sequence"/>
</dbReference>
<accession>A0A9D9HDW9</accession>
<gene>
    <name evidence="4" type="ORF">IAC32_00140</name>
</gene>
<proteinExistence type="inferred from homology"/>